<dbReference type="Proteomes" id="UP001234880">
    <property type="component" value="Unassembled WGS sequence"/>
</dbReference>
<evidence type="ECO:0000313" key="1">
    <source>
        <dbReference type="EMBL" id="MDP9611758.1"/>
    </source>
</evidence>
<keyword evidence="2" id="KW-1185">Reference proteome</keyword>
<protein>
    <submittedName>
        <fullName evidence="1">Uncharacterized protein</fullName>
    </submittedName>
</protein>
<accession>A0ABT9KTI7</accession>
<name>A0ABT9KTI7_9ACTN</name>
<gene>
    <name evidence="1" type="ORF">JOF35_004035</name>
</gene>
<organism evidence="1 2">
    <name type="scientific">Streptomyces demainii</name>
    <dbReference type="NCBI Taxonomy" id="588122"/>
    <lineage>
        <taxon>Bacteria</taxon>
        <taxon>Bacillati</taxon>
        <taxon>Actinomycetota</taxon>
        <taxon>Actinomycetes</taxon>
        <taxon>Kitasatosporales</taxon>
        <taxon>Streptomycetaceae</taxon>
        <taxon>Streptomyces</taxon>
    </lineage>
</organism>
<sequence length="62" mass="6271">MHGLAQSVQRSAGPLAVTAAIAAGPLGPLSPSAGSVSPRSAAPSATWYGTAVTERCQWPRLR</sequence>
<evidence type="ECO:0000313" key="2">
    <source>
        <dbReference type="Proteomes" id="UP001234880"/>
    </source>
</evidence>
<dbReference type="EMBL" id="JAURUE010000001">
    <property type="protein sequence ID" value="MDP9611758.1"/>
    <property type="molecule type" value="Genomic_DNA"/>
</dbReference>
<reference evidence="1 2" key="1">
    <citation type="submission" date="2023-07" db="EMBL/GenBank/DDBJ databases">
        <title>Sequencing the genomes of 1000 actinobacteria strains.</title>
        <authorList>
            <person name="Klenk H.-P."/>
        </authorList>
    </citation>
    <scope>NUCLEOTIDE SEQUENCE [LARGE SCALE GENOMIC DNA]</scope>
    <source>
        <strain evidence="1 2">DSM 41600</strain>
    </source>
</reference>
<proteinExistence type="predicted"/>
<comment type="caution">
    <text evidence="1">The sequence shown here is derived from an EMBL/GenBank/DDBJ whole genome shotgun (WGS) entry which is preliminary data.</text>
</comment>